<reference evidence="2 3" key="1">
    <citation type="submission" date="2016-10" db="EMBL/GenBank/DDBJ databases">
        <authorList>
            <person name="de Groot N.N."/>
        </authorList>
    </citation>
    <scope>NUCLEOTIDE SEQUENCE [LARGE SCALE GENOMIC DNA]</scope>
    <source>
        <strain evidence="2 3">CGMCC 1.10449</strain>
    </source>
</reference>
<organism evidence="2 3">
    <name type="scientific">Virgibacillus salinus</name>
    <dbReference type="NCBI Taxonomy" id="553311"/>
    <lineage>
        <taxon>Bacteria</taxon>
        <taxon>Bacillati</taxon>
        <taxon>Bacillota</taxon>
        <taxon>Bacilli</taxon>
        <taxon>Bacillales</taxon>
        <taxon>Bacillaceae</taxon>
        <taxon>Virgibacillus</taxon>
    </lineage>
</organism>
<dbReference type="AlphaFoldDB" id="A0A1H1G9W1"/>
<accession>A0A1H1G9W1</accession>
<proteinExistence type="predicted"/>
<dbReference type="EMBL" id="FNKD01000005">
    <property type="protein sequence ID" value="SDR09875.1"/>
    <property type="molecule type" value="Genomic_DNA"/>
</dbReference>
<feature type="transmembrane region" description="Helical" evidence="1">
    <location>
        <begin position="34"/>
        <end position="56"/>
    </location>
</feature>
<keyword evidence="1" id="KW-1133">Transmembrane helix</keyword>
<keyword evidence="1" id="KW-0472">Membrane</keyword>
<dbReference type="Proteomes" id="UP000199444">
    <property type="component" value="Unassembled WGS sequence"/>
</dbReference>
<dbReference type="RefSeq" id="WP_092494303.1">
    <property type="nucleotide sequence ID" value="NZ_FNKD01000005.1"/>
</dbReference>
<evidence type="ECO:0000313" key="2">
    <source>
        <dbReference type="EMBL" id="SDR09875.1"/>
    </source>
</evidence>
<keyword evidence="3" id="KW-1185">Reference proteome</keyword>
<sequence>MKHNKSKVVWGVLIVFLILLAYVLPYTVLSGVQAWYGSFLLWGIIGLLIIIANFMVTKDWGK</sequence>
<protein>
    <submittedName>
        <fullName evidence="2">Uncharacterized protein</fullName>
    </submittedName>
</protein>
<keyword evidence="1" id="KW-0812">Transmembrane</keyword>
<feature type="transmembrane region" description="Helical" evidence="1">
    <location>
        <begin position="7"/>
        <end position="28"/>
    </location>
</feature>
<name>A0A1H1G9W1_9BACI</name>
<gene>
    <name evidence="2" type="ORF">SAMN05216231_3586</name>
</gene>
<evidence type="ECO:0000313" key="3">
    <source>
        <dbReference type="Proteomes" id="UP000199444"/>
    </source>
</evidence>
<evidence type="ECO:0000256" key="1">
    <source>
        <dbReference type="SAM" id="Phobius"/>
    </source>
</evidence>